<accession>Q5KG60</accession>
<feature type="chain" id="PRO_5004257826" description="Extracellular membrane protein CFEM domain-containing protein" evidence="2">
    <location>
        <begin position="21"/>
        <end position="314"/>
    </location>
</feature>
<proteinExistence type="predicted"/>
<feature type="region of interest" description="Disordered" evidence="1">
    <location>
        <begin position="254"/>
        <end position="294"/>
    </location>
</feature>
<keyword evidence="4" id="KW-1185">Reference proteome</keyword>
<evidence type="ECO:0000256" key="1">
    <source>
        <dbReference type="SAM" id="MobiDB-lite"/>
    </source>
</evidence>
<dbReference type="eggNOG" id="ENOG502STKC">
    <property type="taxonomic scope" value="Eukaryota"/>
</dbReference>
<dbReference type="HOGENOM" id="CLU_912210_0_0_1"/>
<feature type="region of interest" description="Disordered" evidence="1">
    <location>
        <begin position="208"/>
        <end position="236"/>
    </location>
</feature>
<dbReference type="STRING" id="214684.Q5KG60"/>
<evidence type="ECO:0008006" key="5">
    <source>
        <dbReference type="Google" id="ProtNLM"/>
    </source>
</evidence>
<dbReference type="InParanoid" id="Q5KG60"/>
<dbReference type="VEuPathDB" id="FungiDB:CNE04750"/>
<dbReference type="PaxDb" id="214684-Q5KG60"/>
<sequence length="314" mass="30466">MSKILSFLATLAISAAVVRGQAAPNWQYVPQTCASDCAETVKTAYLCEATYTDGTEAYSCFCNNFPSDASACATCLSSNDASAVASVLTSAQTACPAAISQCFFECDFTTCSSTDVACQCDGTYLENIFNCASCNTANGNTAATQVSDFQALQESCANQNYTGASESFTTKALPTIATSDYTAPSLTATGGGAAASDTAAVVIGTTSNAAGTNSTPAATSDSDAASSSSPAAASSGSETASSAAAAVASTTSAADRTSAVSGTTGGSASRSVSQSASASASSSSSSDSSSSGAGMVAPAVGGVLAFAGAALALL</sequence>
<evidence type="ECO:0000313" key="3">
    <source>
        <dbReference type="EMBL" id="AAW43876.1"/>
    </source>
</evidence>
<reference evidence="3 4" key="1">
    <citation type="journal article" date="2005" name="Science">
        <title>The genome of the basidiomycetous yeast and human pathogen Cryptococcus neoformans.</title>
        <authorList>
            <person name="Loftus B.J."/>
            <person name="Fung E."/>
            <person name="Roncaglia P."/>
            <person name="Rowley D."/>
            <person name="Amedeo P."/>
            <person name="Bruno D."/>
            <person name="Vamathevan J."/>
            <person name="Miranda M."/>
            <person name="Anderson I.J."/>
            <person name="Fraser J.A."/>
            <person name="Allen J.E."/>
            <person name="Bosdet I.E."/>
            <person name="Brent M.R."/>
            <person name="Chiu R."/>
            <person name="Doering T.L."/>
            <person name="Donlin M.J."/>
            <person name="D'Souza C.A."/>
            <person name="Fox D.S."/>
            <person name="Grinberg V."/>
            <person name="Fu J."/>
            <person name="Fukushima M."/>
            <person name="Haas B.J."/>
            <person name="Huang J.C."/>
            <person name="Janbon G."/>
            <person name="Jones S.J."/>
            <person name="Koo H.L."/>
            <person name="Krzywinski M.I."/>
            <person name="Kwon-Chung J.K."/>
            <person name="Lengeler K.B."/>
            <person name="Maiti R."/>
            <person name="Marra M.A."/>
            <person name="Marra R.E."/>
            <person name="Mathewson C.A."/>
            <person name="Mitchell T.G."/>
            <person name="Pertea M."/>
            <person name="Riggs F.R."/>
            <person name="Salzberg S.L."/>
            <person name="Schein J.E."/>
            <person name="Shvartsbeyn A."/>
            <person name="Shin H."/>
            <person name="Shumway M."/>
            <person name="Specht C.A."/>
            <person name="Suh B.B."/>
            <person name="Tenney A."/>
            <person name="Utterback T.R."/>
            <person name="Wickes B.L."/>
            <person name="Wortman J.R."/>
            <person name="Wye N.H."/>
            <person name="Kronstad J.W."/>
            <person name="Lodge J.K."/>
            <person name="Heitman J."/>
            <person name="Davis R.W."/>
            <person name="Fraser C.M."/>
            <person name="Hyman R.W."/>
        </authorList>
    </citation>
    <scope>NUCLEOTIDE SEQUENCE [LARGE SCALE GENOMIC DNA]</scope>
    <source>
        <strain evidence="4">JEC21 / ATCC MYA-565</strain>
    </source>
</reference>
<dbReference type="Proteomes" id="UP000002149">
    <property type="component" value="Chromosome 5"/>
</dbReference>
<dbReference type="KEGG" id="cne:CNE04750"/>
<gene>
    <name evidence="3" type="ordered locus">CNE04750</name>
</gene>
<dbReference type="AlphaFoldDB" id="Q5KG60"/>
<dbReference type="EMBL" id="AE017345">
    <property type="protein sequence ID" value="AAW43876.1"/>
    <property type="molecule type" value="Genomic_DNA"/>
</dbReference>
<name>Q5KG60_CRYD1</name>
<feature type="signal peptide" evidence="2">
    <location>
        <begin position="1"/>
        <end position="20"/>
    </location>
</feature>
<dbReference type="RefSeq" id="XP_571183.1">
    <property type="nucleotide sequence ID" value="XM_571183.2"/>
</dbReference>
<feature type="compositionally biased region" description="Low complexity" evidence="1">
    <location>
        <begin position="214"/>
        <end position="236"/>
    </location>
</feature>
<dbReference type="OMA" id="TNVSDCP"/>
<evidence type="ECO:0000313" key="4">
    <source>
        <dbReference type="Proteomes" id="UP000002149"/>
    </source>
</evidence>
<keyword evidence="2" id="KW-0732">Signal</keyword>
<dbReference type="GeneID" id="3257620"/>
<evidence type="ECO:0000256" key="2">
    <source>
        <dbReference type="SAM" id="SignalP"/>
    </source>
</evidence>
<organism evidence="3 4">
    <name type="scientific">Cryptococcus deneoformans (strain JEC21 / ATCC MYA-565)</name>
    <name type="common">Cryptococcus neoformans var. neoformans serotype D</name>
    <dbReference type="NCBI Taxonomy" id="214684"/>
    <lineage>
        <taxon>Eukaryota</taxon>
        <taxon>Fungi</taxon>
        <taxon>Dikarya</taxon>
        <taxon>Basidiomycota</taxon>
        <taxon>Agaricomycotina</taxon>
        <taxon>Tremellomycetes</taxon>
        <taxon>Tremellales</taxon>
        <taxon>Cryptococcaceae</taxon>
        <taxon>Cryptococcus</taxon>
        <taxon>Cryptococcus neoformans species complex</taxon>
    </lineage>
</organism>
<dbReference type="OrthoDB" id="2594947at2759"/>
<protein>
    <recommendedName>
        <fullName evidence="5">Extracellular membrane protein CFEM domain-containing protein</fullName>
    </recommendedName>
</protein>